<dbReference type="Proteomes" id="UP001595993">
    <property type="component" value="Unassembled WGS sequence"/>
</dbReference>
<accession>A0ABV9G3L4</accession>
<dbReference type="Gene3D" id="3.50.50.60">
    <property type="entry name" value="FAD/NAD(P)-binding domain"/>
    <property type="match status" value="1"/>
</dbReference>
<keyword evidence="7" id="KW-1185">Reference proteome</keyword>
<reference evidence="7" key="1">
    <citation type="journal article" date="2019" name="Int. J. Syst. Evol. Microbiol.">
        <title>The Global Catalogue of Microorganisms (GCM) 10K type strain sequencing project: providing services to taxonomists for standard genome sequencing and annotation.</title>
        <authorList>
            <consortium name="The Broad Institute Genomics Platform"/>
            <consortium name="The Broad Institute Genome Sequencing Center for Infectious Disease"/>
            <person name="Wu L."/>
            <person name="Ma J."/>
        </authorList>
    </citation>
    <scope>NUCLEOTIDE SEQUENCE [LARGE SCALE GENOMIC DNA]</scope>
    <source>
        <strain evidence="7">CGMCC 4.7139</strain>
    </source>
</reference>
<evidence type="ECO:0000259" key="5">
    <source>
        <dbReference type="Pfam" id="PF01266"/>
    </source>
</evidence>
<keyword evidence="3" id="KW-0274">FAD</keyword>
<dbReference type="GO" id="GO:0050131">
    <property type="term" value="F:N-methyl-L-amino-acid oxidase activity"/>
    <property type="evidence" value="ECO:0007669"/>
    <property type="project" value="UniProtKB-EC"/>
</dbReference>
<dbReference type="RefSeq" id="WP_381193381.1">
    <property type="nucleotide sequence ID" value="NZ_JBHSFE010000008.1"/>
</dbReference>
<keyword evidence="4 6" id="KW-0560">Oxidoreductase</keyword>
<comment type="caution">
    <text evidence="6">The sequence shown here is derived from an EMBL/GenBank/DDBJ whole genome shotgun (WGS) entry which is preliminary data.</text>
</comment>
<evidence type="ECO:0000256" key="1">
    <source>
        <dbReference type="ARBA" id="ARBA00001974"/>
    </source>
</evidence>
<feature type="domain" description="FAD dependent oxidoreductase" evidence="5">
    <location>
        <begin position="8"/>
        <end position="360"/>
    </location>
</feature>
<dbReference type="PANTHER" id="PTHR10961">
    <property type="entry name" value="PEROXISOMAL SARCOSINE OXIDASE"/>
    <property type="match status" value="1"/>
</dbReference>
<comment type="cofactor">
    <cofactor evidence="1">
        <name>FAD</name>
        <dbReference type="ChEBI" id="CHEBI:57692"/>
    </cofactor>
</comment>
<sequence length="380" mass="40904">MTQWDAEAAVVGLGAWGATALWKLAARGVDILGFERFTPGHSLGSSHGGSRMFRLTGLEHPQLVPLARRSGELWSELEDAAQERLFFPTGGLLIGPENGHIAGGTLRAAHEHGIEVRTYTARALRFQYPRHTGVPGHHIGVWEPSAGILRPERAVRTAVTLAQRAGARVYADTRITSVEPVTGGVLLHTAQRTVRVRQVIVTAGSWLATLVPGLPLESVRMPITWFRPLEPDGTFNLESFPVFMRELDDSRVLWGSGTEGGHDIKLGLEDRGVTAKPIDPDDSDRSVTPDDWSDLAGTLPAKIPGLETLPARVAVSTQTRTPDGQFVIGRPGGDPRVIVAGGDNGHGFPYATGIGEALADIAQGRPARVPLDFLSPDRFH</sequence>
<name>A0ABV9G3L4_9ACTN</name>
<dbReference type="Gene3D" id="3.30.9.10">
    <property type="entry name" value="D-Amino Acid Oxidase, subunit A, domain 2"/>
    <property type="match status" value="1"/>
</dbReference>
<dbReference type="InterPro" id="IPR006076">
    <property type="entry name" value="FAD-dep_OxRdtase"/>
</dbReference>
<dbReference type="EC" id="1.5.3.2" evidence="6"/>
<dbReference type="PANTHER" id="PTHR10961:SF7">
    <property type="entry name" value="FAD DEPENDENT OXIDOREDUCTASE DOMAIN-CONTAINING PROTEIN"/>
    <property type="match status" value="1"/>
</dbReference>
<evidence type="ECO:0000256" key="2">
    <source>
        <dbReference type="ARBA" id="ARBA00022630"/>
    </source>
</evidence>
<protein>
    <submittedName>
        <fullName evidence="6">N-methyl-L-tryptophan oxidase</fullName>
        <ecNumber evidence="6">1.5.3.2</ecNumber>
    </submittedName>
</protein>
<evidence type="ECO:0000313" key="6">
    <source>
        <dbReference type="EMBL" id="MFC4608143.1"/>
    </source>
</evidence>
<dbReference type="Pfam" id="PF01266">
    <property type="entry name" value="DAO"/>
    <property type="match status" value="1"/>
</dbReference>
<evidence type="ECO:0000256" key="3">
    <source>
        <dbReference type="ARBA" id="ARBA00022827"/>
    </source>
</evidence>
<gene>
    <name evidence="6" type="primary">solA</name>
    <name evidence="6" type="ORF">ACFO9E_09965</name>
</gene>
<dbReference type="SUPFAM" id="SSF51905">
    <property type="entry name" value="FAD/NAD(P)-binding domain"/>
    <property type="match status" value="1"/>
</dbReference>
<dbReference type="InterPro" id="IPR045170">
    <property type="entry name" value="MTOX"/>
</dbReference>
<proteinExistence type="predicted"/>
<organism evidence="6 7">
    <name type="scientific">Streptomyces maoxianensis</name>
    <dbReference type="NCBI Taxonomy" id="1459942"/>
    <lineage>
        <taxon>Bacteria</taxon>
        <taxon>Bacillati</taxon>
        <taxon>Actinomycetota</taxon>
        <taxon>Actinomycetes</taxon>
        <taxon>Kitasatosporales</taxon>
        <taxon>Streptomycetaceae</taxon>
        <taxon>Streptomyces</taxon>
    </lineage>
</organism>
<dbReference type="SUPFAM" id="SSF54373">
    <property type="entry name" value="FAD-linked reductases, C-terminal domain"/>
    <property type="match status" value="1"/>
</dbReference>
<dbReference type="EMBL" id="JBHSFE010000008">
    <property type="protein sequence ID" value="MFC4608143.1"/>
    <property type="molecule type" value="Genomic_DNA"/>
</dbReference>
<keyword evidence="2" id="KW-0285">Flavoprotein</keyword>
<dbReference type="InterPro" id="IPR036188">
    <property type="entry name" value="FAD/NAD-bd_sf"/>
</dbReference>
<dbReference type="NCBIfam" id="NF008425">
    <property type="entry name" value="PRK11259.1"/>
    <property type="match status" value="1"/>
</dbReference>
<evidence type="ECO:0000313" key="7">
    <source>
        <dbReference type="Proteomes" id="UP001595993"/>
    </source>
</evidence>
<evidence type="ECO:0000256" key="4">
    <source>
        <dbReference type="ARBA" id="ARBA00023002"/>
    </source>
</evidence>